<dbReference type="OrthoDB" id="115213at2"/>
<proteinExistence type="predicted"/>
<gene>
    <name evidence="2" type="ORF">CLV42_106277</name>
</gene>
<evidence type="ECO:0000313" key="2">
    <source>
        <dbReference type="EMBL" id="PSL29942.1"/>
    </source>
</evidence>
<reference evidence="2 3" key="1">
    <citation type="submission" date="2018-03" db="EMBL/GenBank/DDBJ databases">
        <title>Genomic Encyclopedia of Archaeal and Bacterial Type Strains, Phase II (KMG-II): from individual species to whole genera.</title>
        <authorList>
            <person name="Goeker M."/>
        </authorList>
    </citation>
    <scope>NUCLEOTIDE SEQUENCE [LARGE SCALE GENOMIC DNA]</scope>
    <source>
        <strain evidence="2 3">DSM 18107</strain>
    </source>
</reference>
<organism evidence="2 3">
    <name type="scientific">Chitinophaga ginsengisoli</name>
    <dbReference type="NCBI Taxonomy" id="363837"/>
    <lineage>
        <taxon>Bacteria</taxon>
        <taxon>Pseudomonadati</taxon>
        <taxon>Bacteroidota</taxon>
        <taxon>Chitinophagia</taxon>
        <taxon>Chitinophagales</taxon>
        <taxon>Chitinophagaceae</taxon>
        <taxon>Chitinophaga</taxon>
    </lineage>
</organism>
<dbReference type="Gene3D" id="3.90.1150.200">
    <property type="match status" value="1"/>
</dbReference>
<evidence type="ECO:0000259" key="1">
    <source>
        <dbReference type="Pfam" id="PF08818"/>
    </source>
</evidence>
<evidence type="ECO:0000313" key="3">
    <source>
        <dbReference type="Proteomes" id="UP000240978"/>
    </source>
</evidence>
<sequence>MKNAAPDIDTYIAEFPEDIQAMLQEVRATIHKAAPEATEAIKYAIPTFVLKGNLVHFAAFKNHIGFYPAPTGIKAFEKELSVYKQGKGSVQFPLDEPMPLALITRIVEYRVKQNTEKKKK</sequence>
<dbReference type="AlphaFoldDB" id="A0A2P8G7J0"/>
<keyword evidence="3" id="KW-1185">Reference proteome</keyword>
<dbReference type="Proteomes" id="UP000240978">
    <property type="component" value="Unassembled WGS sequence"/>
</dbReference>
<dbReference type="RefSeq" id="WP_106603142.1">
    <property type="nucleotide sequence ID" value="NZ_PYGK01000006.1"/>
</dbReference>
<comment type="caution">
    <text evidence="2">The sequence shown here is derived from an EMBL/GenBank/DDBJ whole genome shotgun (WGS) entry which is preliminary data.</text>
</comment>
<dbReference type="EMBL" id="PYGK01000006">
    <property type="protein sequence ID" value="PSL29942.1"/>
    <property type="molecule type" value="Genomic_DNA"/>
</dbReference>
<dbReference type="InterPro" id="IPR014922">
    <property type="entry name" value="YdhG-like"/>
</dbReference>
<feature type="domain" description="YdhG-like" evidence="1">
    <location>
        <begin position="20"/>
        <end position="110"/>
    </location>
</feature>
<dbReference type="Pfam" id="PF08818">
    <property type="entry name" value="DUF1801"/>
    <property type="match status" value="1"/>
</dbReference>
<accession>A0A2P8G7J0</accession>
<protein>
    <submittedName>
        <fullName evidence="2">Uncharacterized protein YdhG (YjbR/CyaY superfamily)</fullName>
    </submittedName>
</protein>
<dbReference type="SUPFAM" id="SSF159888">
    <property type="entry name" value="YdhG-like"/>
    <property type="match status" value="1"/>
</dbReference>
<name>A0A2P8G7J0_9BACT</name>